<evidence type="ECO:0000313" key="11">
    <source>
        <dbReference type="Proteomes" id="UP000466307"/>
    </source>
</evidence>
<keyword evidence="6" id="KW-0238">DNA-binding</keyword>
<dbReference type="GO" id="GO:0046914">
    <property type="term" value="F:transition metal ion binding"/>
    <property type="evidence" value="ECO:0007669"/>
    <property type="project" value="InterPro"/>
</dbReference>
<evidence type="ECO:0000256" key="5">
    <source>
        <dbReference type="ARBA" id="ARBA00023015"/>
    </source>
</evidence>
<dbReference type="Gene3D" id="2.30.30.90">
    <property type="match status" value="1"/>
</dbReference>
<dbReference type="PANTHER" id="PTHR33238">
    <property type="entry name" value="IRON (METAL) DEPENDENT REPRESSOR, DTXR FAMILY"/>
    <property type="match status" value="1"/>
</dbReference>
<organism evidence="10 11">
    <name type="scientific">Gordonia desulfuricans</name>
    <dbReference type="NCBI Taxonomy" id="89051"/>
    <lineage>
        <taxon>Bacteria</taxon>
        <taxon>Bacillati</taxon>
        <taxon>Actinomycetota</taxon>
        <taxon>Actinomycetes</taxon>
        <taxon>Mycobacteriales</taxon>
        <taxon>Gordoniaceae</taxon>
        <taxon>Gordonia</taxon>
    </lineage>
</organism>
<evidence type="ECO:0000256" key="1">
    <source>
        <dbReference type="ARBA" id="ARBA00004496"/>
    </source>
</evidence>
<evidence type="ECO:0000256" key="6">
    <source>
        <dbReference type="ARBA" id="ARBA00023125"/>
    </source>
</evidence>
<feature type="region of interest" description="Disordered" evidence="8">
    <location>
        <begin position="1"/>
        <end position="20"/>
    </location>
</feature>
<feature type="compositionally biased region" description="Polar residues" evidence="8">
    <location>
        <begin position="1"/>
        <end position="17"/>
    </location>
</feature>
<dbReference type="Pfam" id="PF02742">
    <property type="entry name" value="Fe_dep_repr_C"/>
    <property type="match status" value="1"/>
</dbReference>
<dbReference type="SUPFAM" id="SSF47979">
    <property type="entry name" value="Iron-dependent repressor protein, dimerization domain"/>
    <property type="match status" value="1"/>
</dbReference>
<sequence length="256" mass="27331">MPVSSTRDVTDGSSAVDTPTVPMTPALEAYLWTIYTLVEDGVVPRRVRISERLGQAGPTVTQTVARLTSAGLVSVGTDHHVRLTDLGLRHAVVVARRHRLAERMLTEILGMPAQAAHAEALRWQHVMTEDVERSIAATLDDPRRSPWGNPVPGLDLLGLAPAEPVSAVPLVDLGPPGTTVTGTVALIAESGQDDAPLMDRLISAGIIPGARVTVRVRRNHFEVRGLDVVDLPRNRGHVLRVDTGAAGPSRGSLRVV</sequence>
<protein>
    <submittedName>
        <fullName evidence="10">Metal-dependent transcriptional regulator</fullName>
    </submittedName>
</protein>
<dbReference type="Gene3D" id="1.10.60.10">
    <property type="entry name" value="Iron dependent repressor, metal binding and dimerisation domain"/>
    <property type="match status" value="1"/>
</dbReference>
<dbReference type="InterPro" id="IPR022689">
    <property type="entry name" value="Iron_dep_repressor"/>
</dbReference>
<dbReference type="SMART" id="SM00529">
    <property type="entry name" value="HTH_DTXR"/>
    <property type="match status" value="1"/>
</dbReference>
<evidence type="ECO:0000256" key="8">
    <source>
        <dbReference type="SAM" id="MobiDB-lite"/>
    </source>
</evidence>
<dbReference type="InterPro" id="IPR050536">
    <property type="entry name" value="DtxR_MntR_Metal-Reg"/>
</dbReference>
<dbReference type="GO" id="GO:0003700">
    <property type="term" value="F:DNA-binding transcription factor activity"/>
    <property type="evidence" value="ECO:0007669"/>
    <property type="project" value="InterPro"/>
</dbReference>
<evidence type="ECO:0000313" key="10">
    <source>
        <dbReference type="EMBL" id="NDK90029.1"/>
    </source>
</evidence>
<reference evidence="10 11" key="1">
    <citation type="submission" date="2020-01" db="EMBL/GenBank/DDBJ databases">
        <title>Investigation of new actinobacteria for the biodesulphurisation of diesel fuel.</title>
        <authorList>
            <person name="Athi Narayanan S.M."/>
        </authorList>
    </citation>
    <scope>NUCLEOTIDE SEQUENCE [LARGE SCALE GENOMIC DNA]</scope>
    <source>
        <strain evidence="10 11">213E</strain>
    </source>
</reference>
<dbReference type="GO" id="GO:0003677">
    <property type="term" value="F:DNA binding"/>
    <property type="evidence" value="ECO:0007669"/>
    <property type="project" value="UniProtKB-KW"/>
</dbReference>
<dbReference type="Pfam" id="PF01325">
    <property type="entry name" value="Fe_dep_repress"/>
    <property type="match status" value="1"/>
</dbReference>
<dbReference type="Gene3D" id="1.10.10.10">
    <property type="entry name" value="Winged helix-like DNA-binding domain superfamily/Winged helix DNA-binding domain"/>
    <property type="match status" value="1"/>
</dbReference>
<dbReference type="AlphaFoldDB" id="A0A7K3LP65"/>
<keyword evidence="11" id="KW-1185">Reference proteome</keyword>
<dbReference type="PROSITE" id="PS50944">
    <property type="entry name" value="HTH_DTXR"/>
    <property type="match status" value="1"/>
</dbReference>
<dbReference type="InterPro" id="IPR001367">
    <property type="entry name" value="Fe_dep_repressor"/>
</dbReference>
<gene>
    <name evidence="10" type="ORF">GYA93_10610</name>
</gene>
<comment type="similarity">
    <text evidence="2">Belongs to the DtxR/MntR family.</text>
</comment>
<dbReference type="InterPro" id="IPR036390">
    <property type="entry name" value="WH_DNA-bd_sf"/>
</dbReference>
<dbReference type="GO" id="GO:0005737">
    <property type="term" value="C:cytoplasm"/>
    <property type="evidence" value="ECO:0007669"/>
    <property type="project" value="UniProtKB-SubCell"/>
</dbReference>
<dbReference type="InterPro" id="IPR008988">
    <property type="entry name" value="Transcriptional_repressor_C"/>
</dbReference>
<proteinExistence type="inferred from homology"/>
<evidence type="ECO:0000256" key="4">
    <source>
        <dbReference type="ARBA" id="ARBA00023004"/>
    </source>
</evidence>
<evidence type="ECO:0000256" key="3">
    <source>
        <dbReference type="ARBA" id="ARBA00011738"/>
    </source>
</evidence>
<dbReference type="RefSeq" id="WP_020789990.1">
    <property type="nucleotide sequence ID" value="NZ_JAADZU010000028.1"/>
</dbReference>
<dbReference type="EMBL" id="JAADZU010000028">
    <property type="protein sequence ID" value="NDK90029.1"/>
    <property type="molecule type" value="Genomic_DNA"/>
</dbReference>
<keyword evidence="4" id="KW-0408">Iron</keyword>
<dbReference type="GO" id="GO:0045892">
    <property type="term" value="P:negative regulation of DNA-templated transcription"/>
    <property type="evidence" value="ECO:0007669"/>
    <property type="project" value="TreeGrafter"/>
</dbReference>
<feature type="domain" description="HTH dtxR-type" evidence="9">
    <location>
        <begin position="23"/>
        <end position="84"/>
    </location>
</feature>
<dbReference type="InterPro" id="IPR036421">
    <property type="entry name" value="Fe_dep_repressor_sf"/>
</dbReference>
<accession>A0A7K3LP65</accession>
<dbReference type="InterPro" id="IPR036388">
    <property type="entry name" value="WH-like_DNA-bd_sf"/>
</dbReference>
<dbReference type="GO" id="GO:0046983">
    <property type="term" value="F:protein dimerization activity"/>
    <property type="evidence" value="ECO:0007669"/>
    <property type="project" value="InterPro"/>
</dbReference>
<dbReference type="InterPro" id="IPR022687">
    <property type="entry name" value="HTH_DTXR"/>
</dbReference>
<evidence type="ECO:0000259" key="9">
    <source>
        <dbReference type="PROSITE" id="PS50944"/>
    </source>
</evidence>
<comment type="caution">
    <text evidence="10">The sequence shown here is derived from an EMBL/GenBank/DDBJ whole genome shotgun (WGS) entry which is preliminary data.</text>
</comment>
<dbReference type="SUPFAM" id="SSF46785">
    <property type="entry name" value="Winged helix' DNA-binding domain"/>
    <property type="match status" value="1"/>
</dbReference>
<comment type="subcellular location">
    <subcellularLocation>
        <location evidence="1">Cytoplasm</location>
    </subcellularLocation>
</comment>
<dbReference type="SUPFAM" id="SSF50037">
    <property type="entry name" value="C-terminal domain of transcriptional repressors"/>
    <property type="match status" value="1"/>
</dbReference>
<keyword evidence="5" id="KW-0805">Transcription regulation</keyword>
<comment type="subunit">
    <text evidence="3">Homodimer.</text>
</comment>
<evidence type="ECO:0000256" key="2">
    <source>
        <dbReference type="ARBA" id="ARBA00007871"/>
    </source>
</evidence>
<keyword evidence="7" id="KW-0804">Transcription</keyword>
<dbReference type="InterPro" id="IPR038157">
    <property type="entry name" value="FeoA_core_dom"/>
</dbReference>
<dbReference type="Proteomes" id="UP000466307">
    <property type="component" value="Unassembled WGS sequence"/>
</dbReference>
<name>A0A7K3LP65_9ACTN</name>
<dbReference type="PANTHER" id="PTHR33238:SF10">
    <property type="entry name" value="IRON-DEPENDENT REPRESSOR IDER"/>
    <property type="match status" value="1"/>
</dbReference>
<evidence type="ECO:0000256" key="7">
    <source>
        <dbReference type="ARBA" id="ARBA00023163"/>
    </source>
</evidence>